<dbReference type="SUPFAM" id="SSF69304">
    <property type="entry name" value="Tricorn protease N-terminal domain"/>
    <property type="match status" value="1"/>
</dbReference>
<name>A0A520S2H3_9GAMM</name>
<organism evidence="2 3">
    <name type="scientific">OM182 bacterium</name>
    <dbReference type="NCBI Taxonomy" id="2510334"/>
    <lineage>
        <taxon>Bacteria</taxon>
        <taxon>Pseudomonadati</taxon>
        <taxon>Pseudomonadota</taxon>
        <taxon>Gammaproteobacteria</taxon>
        <taxon>OMG group</taxon>
        <taxon>OM182 clade</taxon>
    </lineage>
</organism>
<dbReference type="AlphaFoldDB" id="A0A520S2H3"/>
<gene>
    <name evidence="2" type="ORF">EVA68_03810</name>
</gene>
<dbReference type="Proteomes" id="UP000316199">
    <property type="component" value="Unassembled WGS sequence"/>
</dbReference>
<feature type="non-terminal residue" evidence="2">
    <location>
        <position position="1"/>
    </location>
</feature>
<evidence type="ECO:0000313" key="2">
    <source>
        <dbReference type="EMBL" id="RZO76677.1"/>
    </source>
</evidence>
<evidence type="ECO:0000256" key="1">
    <source>
        <dbReference type="ARBA" id="ARBA00009820"/>
    </source>
</evidence>
<dbReference type="InterPro" id="IPR011042">
    <property type="entry name" value="6-blade_b-propeller_TolB-like"/>
</dbReference>
<reference evidence="2 3" key="1">
    <citation type="submission" date="2019-02" db="EMBL/GenBank/DDBJ databases">
        <title>Prokaryotic population dynamics and viral predation in marine succession experiment using metagenomics: the confinement effect.</title>
        <authorList>
            <person name="Haro-Moreno J.M."/>
            <person name="Rodriguez-Valera F."/>
            <person name="Lopez-Perez M."/>
        </authorList>
    </citation>
    <scope>NUCLEOTIDE SEQUENCE [LARGE SCALE GENOMIC DNA]</scope>
    <source>
        <strain evidence="2">MED-G157</strain>
    </source>
</reference>
<sequence>ETVLETKEPILSPAWAPDGNRIAYVSFEKDSKPAIYLHDLPKKSRRIITNFQGLNGGPAFSPDGEKLALVLSKSGNPDIWTYDLQTRKMAQITRHYGIDTEPSWSADGQSLVFTSNRGGSPQIYKMDLRDLKIERLTFEGDYNAGPSVLADGSGLIMVHRRKDVYHISLLDLRRGGLSVLTQTSLDESPSIAPNGSMLIYATQEAGQGILAAVSIDGGVRFKLPSSEGDVREPAWSPKRRKTLTSIFD</sequence>
<comment type="similarity">
    <text evidence="1">Belongs to the TolB family.</text>
</comment>
<dbReference type="EMBL" id="SHAG01000009">
    <property type="protein sequence ID" value="RZO76677.1"/>
    <property type="molecule type" value="Genomic_DNA"/>
</dbReference>
<accession>A0A520S2H3</accession>
<evidence type="ECO:0000313" key="3">
    <source>
        <dbReference type="Proteomes" id="UP000316199"/>
    </source>
</evidence>
<comment type="caution">
    <text evidence="2">The sequence shown here is derived from an EMBL/GenBank/DDBJ whole genome shotgun (WGS) entry which is preliminary data.</text>
</comment>
<dbReference type="PANTHER" id="PTHR36842:SF1">
    <property type="entry name" value="PROTEIN TOLB"/>
    <property type="match status" value="1"/>
</dbReference>
<protein>
    <submittedName>
        <fullName evidence="2">Tol-Pal system protein TolB</fullName>
    </submittedName>
</protein>
<dbReference type="Gene3D" id="2.120.10.30">
    <property type="entry name" value="TolB, C-terminal domain"/>
    <property type="match status" value="1"/>
</dbReference>
<dbReference type="Pfam" id="PF07676">
    <property type="entry name" value="PD40"/>
    <property type="match status" value="4"/>
</dbReference>
<dbReference type="InterPro" id="IPR011659">
    <property type="entry name" value="WD40"/>
</dbReference>
<proteinExistence type="inferred from homology"/>
<dbReference type="PANTHER" id="PTHR36842">
    <property type="entry name" value="PROTEIN TOLB HOMOLOG"/>
    <property type="match status" value="1"/>
</dbReference>